<sequence>MDEKEEEEEVESIRSNSRRVSYQRVPFPCRVHDDDEAAASKRATLPKADIVIDSWYLYRIDSADKLEDTARRIADLHELWSRGALRLVRKETRTPLEEQKWVVTPGAVANRVEGEASSEYNLVPRTRHSVTVPVLLARLDLDERYLLTKEEEEEEEEEEDQDEEEGEEEKWIPRAFLAPNPPGCVSDSLEGEAGPEAKRFKE</sequence>
<accession>A0ABD2BUP4</accession>
<evidence type="ECO:0000313" key="2">
    <source>
        <dbReference type="EMBL" id="KAL2736497.1"/>
    </source>
</evidence>
<comment type="caution">
    <text evidence="2">The sequence shown here is derived from an EMBL/GenBank/DDBJ whole genome shotgun (WGS) entry which is preliminary data.</text>
</comment>
<feature type="region of interest" description="Disordered" evidence="1">
    <location>
        <begin position="1"/>
        <end position="20"/>
    </location>
</feature>
<feature type="compositionally biased region" description="Acidic residues" evidence="1">
    <location>
        <begin position="1"/>
        <end position="10"/>
    </location>
</feature>
<dbReference type="Proteomes" id="UP001607303">
    <property type="component" value="Unassembled WGS sequence"/>
</dbReference>
<dbReference type="AlphaFoldDB" id="A0ABD2BUP4"/>
<feature type="region of interest" description="Disordered" evidence="1">
    <location>
        <begin position="148"/>
        <end position="202"/>
    </location>
</feature>
<evidence type="ECO:0000313" key="3">
    <source>
        <dbReference type="Proteomes" id="UP001607303"/>
    </source>
</evidence>
<name>A0ABD2BUP4_VESMC</name>
<organism evidence="2 3">
    <name type="scientific">Vespula maculifrons</name>
    <name type="common">Eastern yellow jacket</name>
    <name type="synonym">Wasp</name>
    <dbReference type="NCBI Taxonomy" id="7453"/>
    <lineage>
        <taxon>Eukaryota</taxon>
        <taxon>Metazoa</taxon>
        <taxon>Ecdysozoa</taxon>
        <taxon>Arthropoda</taxon>
        <taxon>Hexapoda</taxon>
        <taxon>Insecta</taxon>
        <taxon>Pterygota</taxon>
        <taxon>Neoptera</taxon>
        <taxon>Endopterygota</taxon>
        <taxon>Hymenoptera</taxon>
        <taxon>Apocrita</taxon>
        <taxon>Aculeata</taxon>
        <taxon>Vespoidea</taxon>
        <taxon>Vespidae</taxon>
        <taxon>Vespinae</taxon>
        <taxon>Vespula</taxon>
    </lineage>
</organism>
<dbReference type="EMBL" id="JAYRBN010000066">
    <property type="protein sequence ID" value="KAL2736497.1"/>
    <property type="molecule type" value="Genomic_DNA"/>
</dbReference>
<keyword evidence="3" id="KW-1185">Reference proteome</keyword>
<protein>
    <submittedName>
        <fullName evidence="2">Uncharacterized protein</fullName>
    </submittedName>
</protein>
<proteinExistence type="predicted"/>
<gene>
    <name evidence="2" type="ORF">V1477_013006</name>
</gene>
<reference evidence="2 3" key="1">
    <citation type="journal article" date="2024" name="Ann. Entomol. Soc. Am.">
        <title>Genomic analyses of the southern and eastern yellowjacket wasps (Hymenoptera: Vespidae) reveal evolutionary signatures of social life.</title>
        <authorList>
            <person name="Catto M.A."/>
            <person name="Caine P.B."/>
            <person name="Orr S.E."/>
            <person name="Hunt B.G."/>
            <person name="Goodisman M.A.D."/>
        </authorList>
    </citation>
    <scope>NUCLEOTIDE SEQUENCE [LARGE SCALE GENOMIC DNA]</scope>
    <source>
        <strain evidence="2">232</strain>
        <tissue evidence="2">Head and thorax</tissue>
    </source>
</reference>
<feature type="compositionally biased region" description="Acidic residues" evidence="1">
    <location>
        <begin position="150"/>
        <end position="168"/>
    </location>
</feature>
<evidence type="ECO:0000256" key="1">
    <source>
        <dbReference type="SAM" id="MobiDB-lite"/>
    </source>
</evidence>